<dbReference type="EMBL" id="KY523104">
    <property type="protein sequence ID" value="QKU34710.1"/>
    <property type="molecule type" value="Genomic_DNA"/>
</dbReference>
<accession>A0A6N1NK20</accession>
<sequence>MQAAARTSSKLGNIFKNPRILPDNIYHRPPYPWPCPWRKPVWPWQWPAPYPRPYPWYYCNRNGCRCIPEHQPTILYPETN</sequence>
<reference evidence="1" key="2">
    <citation type="journal article" date="2018" name="Nat. Commun.">
        <title>Tailed giant Tupanvirus possesses the most complete translational apparatus of the known virosphere.</title>
        <authorList>
            <person name="Abrahao J."/>
            <person name="Silva L."/>
            <person name="Silva L.S."/>
            <person name="Khalil J.Y.B."/>
            <person name="Rodrigues R."/>
            <person name="Arantes T."/>
            <person name="Assis F."/>
            <person name="Boratto P."/>
            <person name="Andrade M."/>
            <person name="Kroon E.G."/>
            <person name="Ribeiro B."/>
            <person name="Bergier I."/>
            <person name="Seligmann H."/>
            <person name="Ghigo E."/>
            <person name="Colson P."/>
            <person name="Levasseur A."/>
            <person name="Kroemer G."/>
            <person name="Raoult D."/>
            <person name="La Scola B."/>
        </authorList>
    </citation>
    <scope>NUCLEOTIDE SEQUENCE [LARGE SCALE GENOMIC DNA]</scope>
    <source>
        <strain evidence="1">Soda lake</strain>
    </source>
</reference>
<name>A0A6N1NK20_9VIRU</name>
<protein>
    <submittedName>
        <fullName evidence="1">Putative orfan</fullName>
    </submittedName>
</protein>
<organism evidence="1">
    <name type="scientific">Tupanvirus soda lake</name>
    <dbReference type="NCBI Taxonomy" id="2126985"/>
    <lineage>
        <taxon>Viruses</taxon>
        <taxon>Varidnaviria</taxon>
        <taxon>Bamfordvirae</taxon>
        <taxon>Nucleocytoviricota</taxon>
        <taxon>Megaviricetes</taxon>
        <taxon>Imitervirales</taxon>
        <taxon>Mimiviridae</taxon>
        <taxon>Megamimivirinae</taxon>
        <taxon>Tupanvirus</taxon>
        <taxon>Tupanvirus salinum</taxon>
    </lineage>
</organism>
<evidence type="ECO:0000313" key="1">
    <source>
        <dbReference type="EMBL" id="QKU34710.1"/>
    </source>
</evidence>
<dbReference type="RefSeq" id="YP_010781355.1">
    <property type="nucleotide sequence ID" value="NC_075039.1"/>
</dbReference>
<dbReference type="GeneID" id="80518119"/>
<proteinExistence type="predicted"/>
<dbReference type="KEGG" id="vg:80518119"/>
<reference evidence="1" key="1">
    <citation type="submission" date="2017-01" db="EMBL/GenBank/DDBJ databases">
        <authorList>
            <person name="Assis F.L."/>
            <person name="Abrahao J.S."/>
            <person name="Silva L."/>
            <person name="Khalil J.B."/>
            <person name="Rodrigues R."/>
            <person name="Silva L.S."/>
            <person name="Arantes T."/>
            <person name="Boratto P."/>
            <person name="Andrade M."/>
            <person name="Kroon E.G."/>
            <person name="Ribeiro B."/>
            <person name="Bergier I."/>
            <person name="Seligmann H."/>
            <person name="Ghigo E."/>
            <person name="Colson P."/>
            <person name="Levasseur A."/>
            <person name="Raoult D."/>
            <person name="Scola B.L."/>
        </authorList>
    </citation>
    <scope>NUCLEOTIDE SEQUENCE</scope>
    <source>
        <strain evidence="1">Soda lake</strain>
    </source>
</reference>